<protein>
    <submittedName>
        <fullName evidence="1">Uncharacterized protein</fullName>
    </submittedName>
</protein>
<organism evidence="1 2">
    <name type="scientific">Xyrichtys novacula</name>
    <name type="common">Pearly razorfish</name>
    <name type="synonym">Hemipteronotus novacula</name>
    <dbReference type="NCBI Taxonomy" id="13765"/>
    <lineage>
        <taxon>Eukaryota</taxon>
        <taxon>Metazoa</taxon>
        <taxon>Chordata</taxon>
        <taxon>Craniata</taxon>
        <taxon>Vertebrata</taxon>
        <taxon>Euteleostomi</taxon>
        <taxon>Actinopterygii</taxon>
        <taxon>Neopterygii</taxon>
        <taxon>Teleostei</taxon>
        <taxon>Neoteleostei</taxon>
        <taxon>Acanthomorphata</taxon>
        <taxon>Eupercaria</taxon>
        <taxon>Labriformes</taxon>
        <taxon>Labridae</taxon>
        <taxon>Xyrichtys</taxon>
    </lineage>
</organism>
<keyword evidence="2" id="KW-1185">Reference proteome</keyword>
<name>A0AAV1F6H8_XYRNO</name>
<proteinExistence type="predicted"/>
<reference evidence="1" key="1">
    <citation type="submission" date="2023-08" db="EMBL/GenBank/DDBJ databases">
        <authorList>
            <person name="Alioto T."/>
            <person name="Alioto T."/>
            <person name="Gomez Garrido J."/>
        </authorList>
    </citation>
    <scope>NUCLEOTIDE SEQUENCE</scope>
</reference>
<feature type="non-terminal residue" evidence="1">
    <location>
        <position position="1"/>
    </location>
</feature>
<accession>A0AAV1F6H8</accession>
<evidence type="ECO:0000313" key="1">
    <source>
        <dbReference type="EMBL" id="CAJ1056414.1"/>
    </source>
</evidence>
<gene>
    <name evidence="1" type="ORF">XNOV1_A018359</name>
</gene>
<dbReference type="EMBL" id="OY660868">
    <property type="protein sequence ID" value="CAJ1056414.1"/>
    <property type="molecule type" value="Genomic_DNA"/>
</dbReference>
<evidence type="ECO:0000313" key="2">
    <source>
        <dbReference type="Proteomes" id="UP001178508"/>
    </source>
</evidence>
<dbReference type="AlphaFoldDB" id="A0AAV1F6H8"/>
<sequence length="62" mass="6607">NQISGGGDEGGGEGVGGEEGVLWWLPWPTFTSQFILLGTLEDLQSKRVQDTMRQDTSPLGTG</sequence>
<dbReference type="Proteomes" id="UP001178508">
    <property type="component" value="Chromosome 5"/>
</dbReference>